<keyword evidence="7" id="KW-0472">Membrane</keyword>
<keyword evidence="4" id="KW-1003">Cell membrane</keyword>
<evidence type="ECO:0000313" key="10">
    <source>
        <dbReference type="Proteomes" id="UP000460549"/>
    </source>
</evidence>
<dbReference type="CDD" id="cd03262">
    <property type="entry name" value="ABC_HisP_GlnQ"/>
    <property type="match status" value="1"/>
</dbReference>
<evidence type="ECO:0000256" key="6">
    <source>
        <dbReference type="ARBA" id="ARBA00022840"/>
    </source>
</evidence>
<dbReference type="EMBL" id="VUNN01000011">
    <property type="protein sequence ID" value="MSU06447.1"/>
    <property type="molecule type" value="Genomic_DNA"/>
</dbReference>
<organism evidence="9 10">
    <name type="scientific">Bullifex porci</name>
    <dbReference type="NCBI Taxonomy" id="2606638"/>
    <lineage>
        <taxon>Bacteria</taxon>
        <taxon>Pseudomonadati</taxon>
        <taxon>Spirochaetota</taxon>
        <taxon>Spirochaetia</taxon>
        <taxon>Spirochaetales</taxon>
        <taxon>Spirochaetaceae</taxon>
        <taxon>Bullifex</taxon>
    </lineage>
</organism>
<evidence type="ECO:0000256" key="4">
    <source>
        <dbReference type="ARBA" id="ARBA00022475"/>
    </source>
</evidence>
<dbReference type="Gene3D" id="3.40.50.300">
    <property type="entry name" value="P-loop containing nucleotide triphosphate hydrolases"/>
    <property type="match status" value="1"/>
</dbReference>
<reference evidence="9 10" key="1">
    <citation type="submission" date="2019-08" db="EMBL/GenBank/DDBJ databases">
        <title>In-depth cultivation of the pig gut microbiome towards novel bacterial diversity and tailored functional studies.</title>
        <authorList>
            <person name="Wylensek D."/>
            <person name="Hitch T.C.A."/>
            <person name="Clavel T."/>
        </authorList>
    </citation>
    <scope>NUCLEOTIDE SEQUENCE [LARGE SCALE GENOMIC DNA]</scope>
    <source>
        <strain evidence="9 10">NM-380-WT-3C1</strain>
    </source>
</reference>
<keyword evidence="6 9" id="KW-0067">ATP-binding</keyword>
<dbReference type="InterPro" id="IPR050086">
    <property type="entry name" value="MetN_ABC_transporter-like"/>
</dbReference>
<dbReference type="InterPro" id="IPR027417">
    <property type="entry name" value="P-loop_NTPase"/>
</dbReference>
<comment type="similarity">
    <text evidence="2">Belongs to the ABC transporter superfamily.</text>
</comment>
<feature type="domain" description="ABC transporter" evidence="8">
    <location>
        <begin position="2"/>
        <end position="237"/>
    </location>
</feature>
<dbReference type="Pfam" id="PF00005">
    <property type="entry name" value="ABC_tran"/>
    <property type="match status" value="1"/>
</dbReference>
<gene>
    <name evidence="9" type="ORF">FYJ80_06580</name>
</gene>
<name>A0A7X2PCP6_9SPIO</name>
<evidence type="ECO:0000256" key="1">
    <source>
        <dbReference type="ARBA" id="ARBA00004202"/>
    </source>
</evidence>
<proteinExistence type="inferred from homology"/>
<comment type="subcellular location">
    <subcellularLocation>
        <location evidence="1">Cell membrane</location>
        <topology evidence="1">Peripheral membrane protein</topology>
    </subcellularLocation>
</comment>
<dbReference type="InterPro" id="IPR003593">
    <property type="entry name" value="AAA+_ATPase"/>
</dbReference>
<dbReference type="InterPro" id="IPR003439">
    <property type="entry name" value="ABC_transporter-like_ATP-bd"/>
</dbReference>
<dbReference type="Proteomes" id="UP000460549">
    <property type="component" value="Unassembled WGS sequence"/>
</dbReference>
<sequence length="371" mass="42391">MIEIKHLRKEFDDDTIPLKDINVTINKGDIISIIGPSGTGKSTLLRCINMLTEPTSGSIIVDGQDITERGCNLNEVRKHMGMVFQSFNLFGHLTVIENIMNPQITLLKRSRQEAYDKAMYLLQSVGLASKVFNYPDELSGGQQQRIAIARTLAMDPDIILFDEPTSALDPSMIGEVQSVIKLLANTGRTMMIVTHEMDFARKISNRILFMYDGEIYEEGTPKEIFENPKKEMTRKFIQRLSSLTYRIDSTEFDIEAMNEELHSYGEKLLIEAERLSKLLLALEEICINNIASYSDTPDILVKIEYSEKSDILSMTIKYNGEYFDVNSCESKLFKLLLQEPTTSFAQTELKDDELGYQHQIIMSFKWQEESK</sequence>
<protein>
    <submittedName>
        <fullName evidence="9">ATP-binding cassette domain-containing protein</fullName>
    </submittedName>
</protein>
<evidence type="ECO:0000313" key="9">
    <source>
        <dbReference type="EMBL" id="MSU06447.1"/>
    </source>
</evidence>
<comment type="caution">
    <text evidence="9">The sequence shown here is derived from an EMBL/GenBank/DDBJ whole genome shotgun (WGS) entry which is preliminary data.</text>
</comment>
<evidence type="ECO:0000256" key="7">
    <source>
        <dbReference type="ARBA" id="ARBA00023136"/>
    </source>
</evidence>
<dbReference type="AlphaFoldDB" id="A0A7X2PCP6"/>
<evidence type="ECO:0000256" key="2">
    <source>
        <dbReference type="ARBA" id="ARBA00005417"/>
    </source>
</evidence>
<evidence type="ECO:0000256" key="5">
    <source>
        <dbReference type="ARBA" id="ARBA00022741"/>
    </source>
</evidence>
<evidence type="ECO:0000259" key="8">
    <source>
        <dbReference type="PROSITE" id="PS50893"/>
    </source>
</evidence>
<keyword evidence="3" id="KW-0813">Transport</keyword>
<keyword evidence="10" id="KW-1185">Reference proteome</keyword>
<dbReference type="PANTHER" id="PTHR43166">
    <property type="entry name" value="AMINO ACID IMPORT ATP-BINDING PROTEIN"/>
    <property type="match status" value="1"/>
</dbReference>
<dbReference type="GO" id="GO:0016887">
    <property type="term" value="F:ATP hydrolysis activity"/>
    <property type="evidence" value="ECO:0007669"/>
    <property type="project" value="InterPro"/>
</dbReference>
<dbReference type="GO" id="GO:0005886">
    <property type="term" value="C:plasma membrane"/>
    <property type="evidence" value="ECO:0007669"/>
    <property type="project" value="UniProtKB-SubCell"/>
</dbReference>
<dbReference type="GO" id="GO:0005524">
    <property type="term" value="F:ATP binding"/>
    <property type="evidence" value="ECO:0007669"/>
    <property type="project" value="UniProtKB-KW"/>
</dbReference>
<dbReference type="PANTHER" id="PTHR43166:SF9">
    <property type="entry name" value="GLUTAMATE_ASPARTATE IMPORT ATP-BINDING PROTEIN GLTL"/>
    <property type="match status" value="1"/>
</dbReference>
<evidence type="ECO:0000256" key="3">
    <source>
        <dbReference type="ARBA" id="ARBA00022448"/>
    </source>
</evidence>
<dbReference type="PROSITE" id="PS50893">
    <property type="entry name" value="ABC_TRANSPORTER_2"/>
    <property type="match status" value="1"/>
</dbReference>
<dbReference type="SMART" id="SM00382">
    <property type="entry name" value="AAA"/>
    <property type="match status" value="1"/>
</dbReference>
<dbReference type="PROSITE" id="PS00211">
    <property type="entry name" value="ABC_TRANSPORTER_1"/>
    <property type="match status" value="1"/>
</dbReference>
<accession>A0A7X2PCP6</accession>
<dbReference type="SUPFAM" id="SSF52540">
    <property type="entry name" value="P-loop containing nucleoside triphosphate hydrolases"/>
    <property type="match status" value="1"/>
</dbReference>
<dbReference type="InterPro" id="IPR017871">
    <property type="entry name" value="ABC_transporter-like_CS"/>
</dbReference>
<dbReference type="FunFam" id="3.40.50.300:FF:000020">
    <property type="entry name" value="Amino acid ABC transporter ATP-binding component"/>
    <property type="match status" value="1"/>
</dbReference>
<keyword evidence="5" id="KW-0547">Nucleotide-binding</keyword>